<feature type="region of interest" description="Disordered" evidence="1">
    <location>
        <begin position="458"/>
        <end position="493"/>
    </location>
</feature>
<name>A0AAW2H8X9_9NEOP</name>
<dbReference type="EMBL" id="JARGDH010000006">
    <property type="protein sequence ID" value="KAL0266142.1"/>
    <property type="molecule type" value="Genomic_DNA"/>
</dbReference>
<evidence type="ECO:0000313" key="2">
    <source>
        <dbReference type="EMBL" id="KAL0266142.1"/>
    </source>
</evidence>
<dbReference type="PANTHER" id="PTHR12984">
    <property type="entry name" value="SCY1-RELATED S/T PROTEIN KINASE-LIKE"/>
    <property type="match status" value="1"/>
</dbReference>
<dbReference type="PANTHER" id="PTHR12984:SF3">
    <property type="entry name" value="N-TERMINAL KINASE-LIKE PROTEIN"/>
    <property type="match status" value="1"/>
</dbReference>
<proteinExistence type="predicted"/>
<sequence length="493" mass="56386">MPYTWLKSGQKVAENDVFVAYNTLYNKVEVTEFYYKSESAFRAAATLHEVKHLNVLRSIKVDSKSRKIVTEQIQPFSCVLSTKDRVFNKHCAHALAHAVSFLHNECKIAHNNIVMDALFVTNNLNFVLGSFERSSRQGSFQKDADDFQRLLSTFSLTWRPIGDVLKDKTWHSEFLGGIEAFMHEFTVLKLREKEERVRSIARNAKILNTFFKERIAEKLILELKILKEKDESSGEGTRLYREMIAKVALELDMHRDTALNELFVILDPALRVFLLKNVAASRVPCLNDKAMECMLLGTRCKDSKIQALTIDFISRGYDKLSEKQKAAFIKSARLLRDRETLGAVCTILLRHADLGPQVSKETCRLIDSFLHVEEMCLEVLPLLKIYYKSFSYADICRKVIVVLFELVRHRDSQASAFEAIDLLVLHLKTNKKQIIDKEWRLSCIKALFSQRKGGRDPNIQLSLGNAPASESACESETEHKAPDAADDGWSNDW</sequence>
<accession>A0AAW2H8X9</accession>
<gene>
    <name evidence="2" type="ORF">PYX00_011858</name>
</gene>
<evidence type="ECO:0000256" key="1">
    <source>
        <dbReference type="SAM" id="MobiDB-lite"/>
    </source>
</evidence>
<comment type="caution">
    <text evidence="2">The sequence shown here is derived from an EMBL/GenBank/DDBJ whole genome shotgun (WGS) entry which is preliminary data.</text>
</comment>
<dbReference type="InterPro" id="IPR051177">
    <property type="entry name" value="CIK-Related_Protein"/>
</dbReference>
<reference evidence="2" key="1">
    <citation type="journal article" date="2024" name="Gigascience">
        <title>Chromosome-level genome of the poultry shaft louse Menopon gallinae provides insight into the host-switching and adaptive evolution of parasitic lice.</title>
        <authorList>
            <person name="Xu Y."/>
            <person name="Ma L."/>
            <person name="Liu S."/>
            <person name="Liang Y."/>
            <person name="Liu Q."/>
            <person name="He Z."/>
            <person name="Tian L."/>
            <person name="Duan Y."/>
            <person name="Cai W."/>
            <person name="Li H."/>
            <person name="Song F."/>
        </authorList>
    </citation>
    <scope>NUCLEOTIDE SEQUENCE</scope>
    <source>
        <strain evidence="2">Cailab_2023a</strain>
    </source>
</reference>
<dbReference type="AlphaFoldDB" id="A0AAW2H8X9"/>
<organism evidence="2">
    <name type="scientific">Menopon gallinae</name>
    <name type="common">poultry shaft louse</name>
    <dbReference type="NCBI Taxonomy" id="328185"/>
    <lineage>
        <taxon>Eukaryota</taxon>
        <taxon>Metazoa</taxon>
        <taxon>Ecdysozoa</taxon>
        <taxon>Arthropoda</taxon>
        <taxon>Hexapoda</taxon>
        <taxon>Insecta</taxon>
        <taxon>Pterygota</taxon>
        <taxon>Neoptera</taxon>
        <taxon>Paraneoptera</taxon>
        <taxon>Psocodea</taxon>
        <taxon>Troctomorpha</taxon>
        <taxon>Phthiraptera</taxon>
        <taxon>Amblycera</taxon>
        <taxon>Menoponidae</taxon>
        <taxon>Menopon</taxon>
    </lineage>
</organism>
<evidence type="ECO:0008006" key="3">
    <source>
        <dbReference type="Google" id="ProtNLM"/>
    </source>
</evidence>
<protein>
    <recommendedName>
        <fullName evidence="3">Protein kinase domain-containing protein</fullName>
    </recommendedName>
</protein>